<dbReference type="AlphaFoldDB" id="A0A5Q2RKI2"/>
<sequence length="71" mass="8182">MTVRTARDEMRSAILWFVGAVIMLIAMLGMWWLVEETNEEGTHDAELLPFFALIPLAIAMYHLARSRLHHS</sequence>
<feature type="transmembrane region" description="Helical" evidence="1">
    <location>
        <begin position="46"/>
        <end position="64"/>
    </location>
</feature>
<proteinExistence type="predicted"/>
<gene>
    <name evidence="2" type="ORF">GH723_10165</name>
</gene>
<dbReference type="Proteomes" id="UP000334019">
    <property type="component" value="Chromosome"/>
</dbReference>
<dbReference type="RefSeq" id="WP_153759539.1">
    <property type="nucleotide sequence ID" value="NZ_CP045851.1"/>
</dbReference>
<keyword evidence="1" id="KW-1133">Transmembrane helix</keyword>
<protein>
    <submittedName>
        <fullName evidence="2">Uncharacterized protein</fullName>
    </submittedName>
</protein>
<dbReference type="EMBL" id="CP045851">
    <property type="protein sequence ID" value="QGG95432.1"/>
    <property type="molecule type" value="Genomic_DNA"/>
</dbReference>
<keyword evidence="1" id="KW-0472">Membrane</keyword>
<evidence type="ECO:0000256" key="1">
    <source>
        <dbReference type="SAM" id="Phobius"/>
    </source>
</evidence>
<evidence type="ECO:0000313" key="3">
    <source>
        <dbReference type="Proteomes" id="UP000334019"/>
    </source>
</evidence>
<evidence type="ECO:0000313" key="2">
    <source>
        <dbReference type="EMBL" id="QGG95432.1"/>
    </source>
</evidence>
<keyword evidence="3" id="KW-1185">Reference proteome</keyword>
<feature type="transmembrane region" description="Helical" evidence="1">
    <location>
        <begin position="12"/>
        <end position="34"/>
    </location>
</feature>
<name>A0A5Q2RKI2_9ACTN</name>
<organism evidence="2 3">
    <name type="scientific">Actinomarinicola tropica</name>
    <dbReference type="NCBI Taxonomy" id="2789776"/>
    <lineage>
        <taxon>Bacteria</taxon>
        <taxon>Bacillati</taxon>
        <taxon>Actinomycetota</taxon>
        <taxon>Acidimicrobiia</taxon>
        <taxon>Acidimicrobiales</taxon>
        <taxon>Iamiaceae</taxon>
        <taxon>Actinomarinicola</taxon>
    </lineage>
</organism>
<dbReference type="KEGG" id="atq:GH723_10165"/>
<keyword evidence="1" id="KW-0812">Transmembrane</keyword>
<accession>A0A5Q2RKI2</accession>
<reference evidence="2 3" key="1">
    <citation type="submission" date="2019-11" db="EMBL/GenBank/DDBJ databases">
        <authorList>
            <person name="He Y."/>
        </authorList>
    </citation>
    <scope>NUCLEOTIDE SEQUENCE [LARGE SCALE GENOMIC DNA]</scope>
    <source>
        <strain evidence="2 3">SCSIO 58843</strain>
    </source>
</reference>